<feature type="active site" evidence="15">
    <location>
        <position position="77"/>
    </location>
</feature>
<dbReference type="OrthoDB" id="9781963at2"/>
<keyword evidence="4 14" id="KW-0645">Protease</keyword>
<dbReference type="SUPFAM" id="SSF54631">
    <property type="entry name" value="CBS-domain pair"/>
    <property type="match status" value="1"/>
</dbReference>
<dbReference type="eggNOG" id="COG1994">
    <property type="taxonomic scope" value="Bacteria"/>
</dbReference>
<evidence type="ECO:0000256" key="16">
    <source>
        <dbReference type="PIRSR" id="PIRSR006404-2"/>
    </source>
</evidence>
<evidence type="ECO:0000256" key="2">
    <source>
        <dbReference type="ARBA" id="ARBA00007931"/>
    </source>
</evidence>
<organism evidence="19 20">
    <name type="scientific">Syntrophobacter fumaroxidans (strain DSM 10017 / MPOB)</name>
    <dbReference type="NCBI Taxonomy" id="335543"/>
    <lineage>
        <taxon>Bacteria</taxon>
        <taxon>Pseudomonadati</taxon>
        <taxon>Thermodesulfobacteriota</taxon>
        <taxon>Syntrophobacteria</taxon>
        <taxon>Syntrophobacterales</taxon>
        <taxon>Syntrophobacteraceae</taxon>
        <taxon>Syntrophobacter</taxon>
    </lineage>
</organism>
<dbReference type="Proteomes" id="UP000001784">
    <property type="component" value="Chromosome"/>
</dbReference>
<keyword evidence="13 14" id="KW-0472">Membrane</keyword>
<feature type="transmembrane region" description="Helical" evidence="14">
    <location>
        <begin position="148"/>
        <end position="168"/>
    </location>
</feature>
<dbReference type="EMBL" id="CP000478">
    <property type="protein sequence ID" value="ABK18167.1"/>
    <property type="molecule type" value="Genomic_DNA"/>
</dbReference>
<feature type="transmembrane region" description="Helical" evidence="14">
    <location>
        <begin position="204"/>
        <end position="234"/>
    </location>
</feature>
<keyword evidence="5 14" id="KW-0812">Transmembrane</keyword>
<evidence type="ECO:0000256" key="12">
    <source>
        <dbReference type="ARBA" id="ARBA00023122"/>
    </source>
</evidence>
<feature type="transmembrane region" description="Helical" evidence="14">
    <location>
        <begin position="28"/>
        <end position="46"/>
    </location>
</feature>
<dbReference type="PIRSF" id="PIRSF006404">
    <property type="entry name" value="UCP006404_Pept_M50_CBS"/>
    <property type="match status" value="1"/>
</dbReference>
<evidence type="ECO:0000256" key="13">
    <source>
        <dbReference type="ARBA" id="ARBA00023136"/>
    </source>
</evidence>
<comment type="cofactor">
    <cofactor evidence="14 16">
        <name>Zn(2+)</name>
        <dbReference type="ChEBI" id="CHEBI:29105"/>
    </cofactor>
    <text evidence="14 16">Binds 1 zinc ion per subunit.</text>
</comment>
<keyword evidence="8 14" id="KW-0378">Hydrolase</keyword>
<keyword evidence="11 14" id="KW-0482">Metalloprotease</keyword>
<dbReference type="PANTHER" id="PTHR39188">
    <property type="entry name" value="MEMBRANE-ASSOCIATED ZINC METALLOPROTEASE M50B"/>
    <property type="match status" value="1"/>
</dbReference>
<dbReference type="InterPro" id="IPR008915">
    <property type="entry name" value="Peptidase_M50"/>
</dbReference>
<dbReference type="Gene3D" id="3.10.580.10">
    <property type="entry name" value="CBS-domain"/>
    <property type="match status" value="2"/>
</dbReference>
<feature type="transmembrane region" description="Helical" evidence="14">
    <location>
        <begin position="87"/>
        <end position="106"/>
    </location>
</feature>
<proteinExistence type="inferred from homology"/>
<evidence type="ECO:0000256" key="14">
    <source>
        <dbReference type="PIRNR" id="PIRNR006404"/>
    </source>
</evidence>
<keyword evidence="12 17" id="KW-0129">CBS domain</keyword>
<evidence type="ECO:0000256" key="11">
    <source>
        <dbReference type="ARBA" id="ARBA00023049"/>
    </source>
</evidence>
<evidence type="ECO:0000256" key="7">
    <source>
        <dbReference type="ARBA" id="ARBA00022737"/>
    </source>
</evidence>
<accession>A0LL65</accession>
<dbReference type="eggNOG" id="COG0517">
    <property type="taxonomic scope" value="Bacteria"/>
</dbReference>
<reference evidence="19 20" key="1">
    <citation type="submission" date="2006-10" db="EMBL/GenBank/DDBJ databases">
        <title>Complete sequence of Syntrophobacter fumaroxidans MPOB.</title>
        <authorList>
            <consortium name="US DOE Joint Genome Institute"/>
            <person name="Copeland A."/>
            <person name="Lucas S."/>
            <person name="Lapidus A."/>
            <person name="Barry K."/>
            <person name="Detter J.C."/>
            <person name="Glavina del Rio T."/>
            <person name="Hammon N."/>
            <person name="Israni S."/>
            <person name="Pitluck S."/>
            <person name="Goltsman E.G."/>
            <person name="Martinez M."/>
            <person name="Schmutz J."/>
            <person name="Larimer F."/>
            <person name="Land M."/>
            <person name="Hauser L."/>
            <person name="Kyrpides N."/>
            <person name="Kim E."/>
            <person name="Boone D.R."/>
            <person name="Brockman F."/>
            <person name="Culley D."/>
            <person name="Ferry J."/>
            <person name="Gunsalus R."/>
            <person name="McInerney M.J."/>
            <person name="Morrison M."/>
            <person name="Plugge C."/>
            <person name="Rohlin L."/>
            <person name="Scholten J."/>
            <person name="Sieber J."/>
            <person name="Stams A.J.M."/>
            <person name="Worm P."/>
            <person name="Henstra A.M."/>
            <person name="Richardson P."/>
        </authorList>
    </citation>
    <scope>NUCLEOTIDE SEQUENCE [LARGE SCALE GENOMIC DNA]</scope>
    <source>
        <strain evidence="20">DSM 10017 / MPOB</strain>
    </source>
</reference>
<feature type="domain" description="CBS" evidence="18">
    <location>
        <begin position="260"/>
        <end position="317"/>
    </location>
</feature>
<dbReference type="CDD" id="cd06164">
    <property type="entry name" value="S2P-M50_SpoIVFB_CBS"/>
    <property type="match status" value="1"/>
</dbReference>
<dbReference type="GO" id="GO:0006508">
    <property type="term" value="P:proteolysis"/>
    <property type="evidence" value="ECO:0007669"/>
    <property type="project" value="UniProtKB-KW"/>
</dbReference>
<dbReference type="InParanoid" id="A0LL65"/>
<feature type="domain" description="CBS" evidence="18">
    <location>
        <begin position="324"/>
        <end position="383"/>
    </location>
</feature>
<feature type="binding site" evidence="16">
    <location>
        <position position="174"/>
    </location>
    <ligand>
        <name>Zn(2+)</name>
        <dbReference type="ChEBI" id="CHEBI:29105"/>
        <note>catalytic</note>
    </ligand>
</feature>
<evidence type="ECO:0000256" key="15">
    <source>
        <dbReference type="PIRSR" id="PIRSR006404-1"/>
    </source>
</evidence>
<dbReference type="GO" id="GO:0005886">
    <property type="term" value="C:plasma membrane"/>
    <property type="evidence" value="ECO:0007669"/>
    <property type="project" value="UniProtKB-SubCell"/>
</dbReference>
<keyword evidence="10 14" id="KW-1133">Transmembrane helix</keyword>
<dbReference type="InterPro" id="IPR016483">
    <property type="entry name" value="UCP006404_Pept_M50_CBS"/>
</dbReference>
<evidence type="ECO:0000256" key="1">
    <source>
        <dbReference type="ARBA" id="ARBA00004651"/>
    </source>
</evidence>
<dbReference type="RefSeq" id="WP_011699335.1">
    <property type="nucleotide sequence ID" value="NC_008554.1"/>
</dbReference>
<dbReference type="InterPro" id="IPR000644">
    <property type="entry name" value="CBS_dom"/>
</dbReference>
<evidence type="ECO:0000256" key="9">
    <source>
        <dbReference type="ARBA" id="ARBA00022833"/>
    </source>
</evidence>
<keyword evidence="20" id="KW-1185">Reference proteome</keyword>
<dbReference type="AlphaFoldDB" id="A0LL65"/>
<sequence>MPSYANARKDVGKINLFRVGGIRISIDFSWFVIFVLILWSLSVGYFPREFPAQNAYSYWGAGIVATLLFFLSVIFHELAHSLIAIRSGLQIPEITLFIFGGISKLSEDAKDAADEFKIAVVGPLSSFVLAVVFMFLEKAARSMQLPMTAVIFGYLTWINFALAVFNLIPGFPLDGGRILRAFLWWKTGSLTNATKYASDVGKGLAVAMMILGGIQIFGGMLIGGLWLIFIGAFLRGVAEGSYQEVLMRQSLEGVKVDEVMVREVIGVPPDLPVSRLISAYLLRYGYKGYPVMERAGEPIGIVEIFHIKDIHEEDRQSRTVAEVMEPINPDLVVEPDLPLIDALKKIGDSDLGRLLVIQDKQMVGLITKSGLNRFLEIRSILGS</sequence>
<keyword evidence="9 14" id="KW-0862">Zinc</keyword>
<protein>
    <recommendedName>
        <fullName evidence="14">Zinc metalloprotease</fullName>
    </recommendedName>
</protein>
<evidence type="ECO:0000313" key="20">
    <source>
        <dbReference type="Proteomes" id="UP000001784"/>
    </source>
</evidence>
<keyword evidence="6 14" id="KW-0479">Metal-binding</keyword>
<feature type="binding site" evidence="16">
    <location>
        <position position="76"/>
    </location>
    <ligand>
        <name>Zn(2+)</name>
        <dbReference type="ChEBI" id="CHEBI:29105"/>
        <note>catalytic</note>
    </ligand>
</feature>
<name>A0LL65_SYNFM</name>
<comment type="similarity">
    <text evidence="2 14">Belongs to the peptidase M50B family.</text>
</comment>
<evidence type="ECO:0000256" key="8">
    <source>
        <dbReference type="ARBA" id="ARBA00022801"/>
    </source>
</evidence>
<evidence type="ECO:0000256" key="17">
    <source>
        <dbReference type="PROSITE-ProRule" id="PRU00703"/>
    </source>
</evidence>
<dbReference type="GO" id="GO:0046872">
    <property type="term" value="F:metal ion binding"/>
    <property type="evidence" value="ECO:0007669"/>
    <property type="project" value="UniProtKB-UniRule"/>
</dbReference>
<dbReference type="GO" id="GO:0008237">
    <property type="term" value="F:metallopeptidase activity"/>
    <property type="evidence" value="ECO:0007669"/>
    <property type="project" value="UniProtKB-UniRule"/>
</dbReference>
<evidence type="ECO:0000256" key="10">
    <source>
        <dbReference type="ARBA" id="ARBA00022989"/>
    </source>
</evidence>
<evidence type="ECO:0000259" key="18">
    <source>
        <dbReference type="PROSITE" id="PS51371"/>
    </source>
</evidence>
<feature type="binding site" evidence="16">
    <location>
        <position position="80"/>
    </location>
    <ligand>
        <name>Zn(2+)</name>
        <dbReference type="ChEBI" id="CHEBI:29105"/>
        <note>catalytic</note>
    </ligand>
</feature>
<dbReference type="Pfam" id="PF02163">
    <property type="entry name" value="Peptidase_M50"/>
    <property type="match status" value="2"/>
</dbReference>
<dbReference type="PANTHER" id="PTHR39188:SF3">
    <property type="entry name" value="STAGE IV SPORULATION PROTEIN FB"/>
    <property type="match status" value="1"/>
</dbReference>
<keyword evidence="7" id="KW-0677">Repeat</keyword>
<evidence type="ECO:0000313" key="19">
    <source>
        <dbReference type="EMBL" id="ABK18167.1"/>
    </source>
</evidence>
<dbReference type="SMART" id="SM00116">
    <property type="entry name" value="CBS"/>
    <property type="match status" value="2"/>
</dbReference>
<evidence type="ECO:0000256" key="5">
    <source>
        <dbReference type="ARBA" id="ARBA00022692"/>
    </source>
</evidence>
<evidence type="ECO:0000256" key="6">
    <source>
        <dbReference type="ARBA" id="ARBA00022723"/>
    </source>
</evidence>
<dbReference type="InterPro" id="IPR046342">
    <property type="entry name" value="CBS_dom_sf"/>
</dbReference>
<evidence type="ECO:0000256" key="4">
    <source>
        <dbReference type="ARBA" id="ARBA00022670"/>
    </source>
</evidence>
<evidence type="ECO:0000256" key="3">
    <source>
        <dbReference type="ARBA" id="ARBA00022475"/>
    </source>
</evidence>
<feature type="transmembrane region" description="Helical" evidence="14">
    <location>
        <begin position="58"/>
        <end position="75"/>
    </location>
</feature>
<comment type="subcellular location">
    <subcellularLocation>
        <location evidence="1 14">Cell membrane</location>
        <topology evidence="1 14">Multi-pass membrane protein</topology>
    </subcellularLocation>
</comment>
<keyword evidence="3 14" id="KW-1003">Cell membrane</keyword>
<dbReference type="KEGG" id="sfu:Sfum_2488"/>
<gene>
    <name evidence="19" type="ordered locus">Sfum_2488</name>
</gene>
<feature type="transmembrane region" description="Helical" evidence="14">
    <location>
        <begin position="118"/>
        <end position="136"/>
    </location>
</feature>
<dbReference type="PROSITE" id="PS51371">
    <property type="entry name" value="CBS"/>
    <property type="match status" value="2"/>
</dbReference>
<dbReference type="STRING" id="335543.Sfum_2488"/>
<dbReference type="Pfam" id="PF00571">
    <property type="entry name" value="CBS"/>
    <property type="match status" value="2"/>
</dbReference>
<dbReference type="HOGENOM" id="CLU_037123_1_2_7"/>